<feature type="region of interest" description="Disordered" evidence="3">
    <location>
        <begin position="111"/>
        <end position="133"/>
    </location>
</feature>
<dbReference type="InterPro" id="IPR011992">
    <property type="entry name" value="EF-hand-dom_pair"/>
</dbReference>
<dbReference type="InterPro" id="IPR043520">
    <property type="entry name" value="SPT21"/>
</dbReference>
<proteinExistence type="predicted"/>
<dbReference type="InterPro" id="IPR002048">
    <property type="entry name" value="EF_hand_dom"/>
</dbReference>
<feature type="region of interest" description="Disordered" evidence="3">
    <location>
        <begin position="536"/>
        <end position="568"/>
    </location>
</feature>
<feature type="region of interest" description="Disordered" evidence="3">
    <location>
        <begin position="201"/>
        <end position="231"/>
    </location>
</feature>
<accession>A0A8D2ATY8</accession>
<dbReference type="AlphaFoldDB" id="A0A8D2ATY8"/>
<dbReference type="PANTHER" id="PTHR47500">
    <property type="entry name" value="EF-HAND CALCIUM-BINDING DOMAIN-CONTAINING PROTEIN"/>
    <property type="match status" value="1"/>
</dbReference>
<reference evidence="5" key="1">
    <citation type="submission" date="2025-08" db="UniProtKB">
        <authorList>
            <consortium name="Ensembl"/>
        </authorList>
    </citation>
    <scope>IDENTIFICATION</scope>
</reference>
<keyword evidence="6" id="KW-1185">Reference proteome</keyword>
<dbReference type="SUPFAM" id="SSF47473">
    <property type="entry name" value="EF-hand"/>
    <property type="match status" value="1"/>
</dbReference>
<feature type="domain" description="EF-hand" evidence="4">
    <location>
        <begin position="322"/>
        <end position="357"/>
    </location>
</feature>
<protein>
    <recommendedName>
        <fullName evidence="4">EF-hand domain-containing protein</fullName>
    </recommendedName>
</protein>
<evidence type="ECO:0000256" key="1">
    <source>
        <dbReference type="ARBA" id="ARBA00022723"/>
    </source>
</evidence>
<evidence type="ECO:0000256" key="2">
    <source>
        <dbReference type="ARBA" id="ARBA00022837"/>
    </source>
</evidence>
<dbReference type="InterPro" id="IPR018247">
    <property type="entry name" value="EF_Hand_1_Ca_BS"/>
</dbReference>
<organism evidence="5 6">
    <name type="scientific">Sciurus vulgaris</name>
    <name type="common">Eurasian red squirrel</name>
    <dbReference type="NCBI Taxonomy" id="55149"/>
    <lineage>
        <taxon>Eukaryota</taxon>
        <taxon>Metazoa</taxon>
        <taxon>Chordata</taxon>
        <taxon>Craniata</taxon>
        <taxon>Vertebrata</taxon>
        <taxon>Euteleostomi</taxon>
        <taxon>Mammalia</taxon>
        <taxon>Eutheria</taxon>
        <taxon>Euarchontoglires</taxon>
        <taxon>Glires</taxon>
        <taxon>Rodentia</taxon>
        <taxon>Sciuromorpha</taxon>
        <taxon>Sciuridae</taxon>
        <taxon>Sciurinae</taxon>
        <taxon>Sciurini</taxon>
        <taxon>Sciurus</taxon>
    </lineage>
</organism>
<dbReference type="Pfam" id="PF13833">
    <property type="entry name" value="EF-hand_8"/>
    <property type="match status" value="1"/>
</dbReference>
<dbReference type="GeneTree" id="ENSGT00940000163904"/>
<evidence type="ECO:0000313" key="5">
    <source>
        <dbReference type="Ensembl" id="ENSSVLP00005006799.1"/>
    </source>
</evidence>
<dbReference type="OrthoDB" id="26525at2759"/>
<dbReference type="Proteomes" id="UP000694564">
    <property type="component" value="Chromosome 3"/>
</dbReference>
<evidence type="ECO:0000313" key="6">
    <source>
        <dbReference type="Proteomes" id="UP000694564"/>
    </source>
</evidence>
<keyword evidence="1" id="KW-0479">Metal-binding</keyword>
<dbReference type="GO" id="GO:0005509">
    <property type="term" value="F:calcium ion binding"/>
    <property type="evidence" value="ECO:0007669"/>
    <property type="project" value="InterPro"/>
</dbReference>
<evidence type="ECO:0000259" key="4">
    <source>
        <dbReference type="PROSITE" id="PS50222"/>
    </source>
</evidence>
<sequence>MEYFLKYGRQVYIGLDLTPPPPVPGFGPLEPSSLGLCHPDLISRVESQFVCHREAKTQKNKAAGAPTGRSRSLVRERVYLQPKTKIHQKGSLGAVGLGHWSSLRACDSAFQAEEGRRPRDPHPHRKGTGDQGWRRVLLPHERWGGIAAIALLSELPGGRAVGTGWEEVVCTPKGLVPDALESILQWPGSLCPVFSMPLRPPQKPRRLLTRDPGEERSNRMQKGRSQLHTAQMTQMEPPEAIALKTEPTTQRTREFKSPVTTHPAWSGPEAKTQSVTDENILPLTPRQLTAFQDIFKLFSCSPTGTVDMRSMKIALRNVDIQLGPQEMCEALRLADLDGDGIVSFKDFLGVLTDNHYLVQCISEQQDWCGRGGLKTLFIEILFKLLSQGFVPSKSAQEVMSYYFKKQRTLQLNPGCRGRARCQGRPSRAHAGLNFFCQAARVSGLSNTELARSLHTLYKAGARCPYSQIPKLAGRMRPECRTRSRIPGPDVRLPKPHQPGRSKLPPNLGPLPASRSTHPFRPPAGYVDESLEQMRLSKRAPSPATLVQKQPFSPSPASLQKQAVRSLYK</sequence>
<dbReference type="PROSITE" id="PS00018">
    <property type="entry name" value="EF_HAND_1"/>
    <property type="match status" value="1"/>
</dbReference>
<evidence type="ECO:0000256" key="3">
    <source>
        <dbReference type="SAM" id="MobiDB-lite"/>
    </source>
</evidence>
<feature type="compositionally biased region" description="Basic and acidic residues" evidence="3">
    <location>
        <begin position="208"/>
        <end position="218"/>
    </location>
</feature>
<reference evidence="5" key="2">
    <citation type="submission" date="2025-09" db="UniProtKB">
        <authorList>
            <consortium name="Ensembl"/>
        </authorList>
    </citation>
    <scope>IDENTIFICATION</scope>
</reference>
<dbReference type="Ensembl" id="ENSSVLT00005007571.1">
    <property type="protein sequence ID" value="ENSSVLP00005006799.1"/>
    <property type="gene ID" value="ENSSVLG00005005505.1"/>
</dbReference>
<feature type="region of interest" description="Disordered" evidence="3">
    <location>
        <begin position="247"/>
        <end position="273"/>
    </location>
</feature>
<keyword evidence="2" id="KW-0106">Calcium</keyword>
<dbReference type="PROSITE" id="PS50222">
    <property type="entry name" value="EF_HAND_2"/>
    <property type="match status" value="1"/>
</dbReference>
<feature type="compositionally biased region" description="Polar residues" evidence="3">
    <location>
        <begin position="544"/>
        <end position="562"/>
    </location>
</feature>
<dbReference type="PANTHER" id="PTHR47500:SF4">
    <property type="entry name" value="EF-HAND CALCIUM BINDING DOMAIN 15"/>
    <property type="match status" value="1"/>
</dbReference>
<feature type="region of interest" description="Disordered" evidence="3">
    <location>
        <begin position="474"/>
        <end position="524"/>
    </location>
</feature>
<dbReference type="Gene3D" id="1.10.238.10">
    <property type="entry name" value="EF-hand"/>
    <property type="match status" value="1"/>
</dbReference>
<name>A0A8D2ATY8_SCIVU</name>